<dbReference type="AlphaFoldDB" id="A0AAV0WHN8"/>
<dbReference type="SUPFAM" id="SSF53098">
    <property type="entry name" value="Ribonuclease H-like"/>
    <property type="match status" value="1"/>
</dbReference>
<dbReference type="Proteomes" id="UP001160148">
    <property type="component" value="Unassembled WGS sequence"/>
</dbReference>
<dbReference type="GO" id="GO:0015074">
    <property type="term" value="P:DNA integration"/>
    <property type="evidence" value="ECO:0007669"/>
    <property type="project" value="InterPro"/>
</dbReference>
<dbReference type="PANTHER" id="PTHR37984:SF5">
    <property type="entry name" value="PROTEIN NYNRIN-LIKE"/>
    <property type="match status" value="1"/>
</dbReference>
<accession>A0AAV0WHN8</accession>
<evidence type="ECO:0000313" key="3">
    <source>
        <dbReference type="EMBL" id="CAI6355474.1"/>
    </source>
</evidence>
<dbReference type="InterPro" id="IPR036397">
    <property type="entry name" value="RNaseH_sf"/>
</dbReference>
<dbReference type="GO" id="GO:0003676">
    <property type="term" value="F:nucleic acid binding"/>
    <property type="evidence" value="ECO:0007669"/>
    <property type="project" value="InterPro"/>
</dbReference>
<dbReference type="Gene3D" id="3.30.420.10">
    <property type="entry name" value="Ribonuclease H-like superfamily/Ribonuclease H"/>
    <property type="match status" value="1"/>
</dbReference>
<evidence type="ECO:0000259" key="2">
    <source>
        <dbReference type="PROSITE" id="PS50994"/>
    </source>
</evidence>
<comment type="caution">
    <text evidence="3">The sequence shown here is derived from an EMBL/GenBank/DDBJ whole genome shotgun (WGS) entry which is preliminary data.</text>
</comment>
<dbReference type="InterPro" id="IPR012337">
    <property type="entry name" value="RNaseH-like_sf"/>
</dbReference>
<dbReference type="PROSITE" id="PS50994">
    <property type="entry name" value="INTEGRASE"/>
    <property type="match status" value="1"/>
</dbReference>
<organism evidence="3 4">
    <name type="scientific">Macrosiphum euphorbiae</name>
    <name type="common">potato aphid</name>
    <dbReference type="NCBI Taxonomy" id="13131"/>
    <lineage>
        <taxon>Eukaryota</taxon>
        <taxon>Metazoa</taxon>
        <taxon>Ecdysozoa</taxon>
        <taxon>Arthropoda</taxon>
        <taxon>Hexapoda</taxon>
        <taxon>Insecta</taxon>
        <taxon>Pterygota</taxon>
        <taxon>Neoptera</taxon>
        <taxon>Paraneoptera</taxon>
        <taxon>Hemiptera</taxon>
        <taxon>Sternorrhyncha</taxon>
        <taxon>Aphidomorpha</taxon>
        <taxon>Aphidoidea</taxon>
        <taxon>Aphididae</taxon>
        <taxon>Macrosiphini</taxon>
        <taxon>Macrosiphum</taxon>
    </lineage>
</organism>
<gene>
    <name evidence="3" type="ORF">MEUPH1_LOCUS11320</name>
</gene>
<proteinExistence type="predicted"/>
<protein>
    <recommendedName>
        <fullName evidence="2">Integrase catalytic domain-containing protein</fullName>
    </recommendedName>
</protein>
<feature type="region of interest" description="Disordered" evidence="1">
    <location>
        <begin position="81"/>
        <end position="100"/>
    </location>
</feature>
<dbReference type="EMBL" id="CARXXK010000002">
    <property type="protein sequence ID" value="CAI6355474.1"/>
    <property type="molecule type" value="Genomic_DNA"/>
</dbReference>
<feature type="domain" description="Integrase catalytic" evidence="2">
    <location>
        <begin position="1"/>
        <end position="100"/>
    </location>
</feature>
<dbReference type="InterPro" id="IPR050951">
    <property type="entry name" value="Retrovirus_Pol_polyprotein"/>
</dbReference>
<dbReference type="InterPro" id="IPR001584">
    <property type="entry name" value="Integrase_cat-core"/>
</dbReference>
<feature type="compositionally biased region" description="Polar residues" evidence="1">
    <location>
        <begin position="90"/>
        <end position="100"/>
    </location>
</feature>
<sequence>MLRILRKFVEERGLPDRIISDRGTCFTSRGFERFCKINCISHVLNSTRHPQANGQVEQANRTILPLLSLTATDQRTWNAKVPDVERHLNSAENKTTSKTP</sequence>
<evidence type="ECO:0000313" key="4">
    <source>
        <dbReference type="Proteomes" id="UP001160148"/>
    </source>
</evidence>
<evidence type="ECO:0000256" key="1">
    <source>
        <dbReference type="SAM" id="MobiDB-lite"/>
    </source>
</evidence>
<reference evidence="3 4" key="1">
    <citation type="submission" date="2023-01" db="EMBL/GenBank/DDBJ databases">
        <authorList>
            <person name="Whitehead M."/>
        </authorList>
    </citation>
    <scope>NUCLEOTIDE SEQUENCE [LARGE SCALE GENOMIC DNA]</scope>
</reference>
<dbReference type="PANTHER" id="PTHR37984">
    <property type="entry name" value="PROTEIN CBG26694"/>
    <property type="match status" value="1"/>
</dbReference>
<keyword evidence="4" id="KW-1185">Reference proteome</keyword>
<name>A0AAV0WHN8_9HEMI</name>